<gene>
    <name evidence="1" type="ORF">Zmor_012148</name>
</gene>
<keyword evidence="2" id="KW-1185">Reference proteome</keyword>
<protein>
    <submittedName>
        <fullName evidence="1">Uncharacterized protein</fullName>
    </submittedName>
</protein>
<dbReference type="EMBL" id="JALNTZ010003786">
    <property type="protein sequence ID" value="KAJ3615979.1"/>
    <property type="molecule type" value="Genomic_DNA"/>
</dbReference>
<organism evidence="1 2">
    <name type="scientific">Zophobas morio</name>
    <dbReference type="NCBI Taxonomy" id="2755281"/>
    <lineage>
        <taxon>Eukaryota</taxon>
        <taxon>Metazoa</taxon>
        <taxon>Ecdysozoa</taxon>
        <taxon>Arthropoda</taxon>
        <taxon>Hexapoda</taxon>
        <taxon>Insecta</taxon>
        <taxon>Pterygota</taxon>
        <taxon>Neoptera</taxon>
        <taxon>Endopterygota</taxon>
        <taxon>Coleoptera</taxon>
        <taxon>Polyphaga</taxon>
        <taxon>Cucujiformia</taxon>
        <taxon>Tenebrionidae</taxon>
        <taxon>Zophobas</taxon>
    </lineage>
</organism>
<sequence length="233" mass="25610">SNRDVTKNKILEWLDVVSTIVLPFALVFPEVIVSDVVFLAQGLIQVGIAVDDLAHHKNVGEQRLVFGLLNAAPVVPAAFRWPKAIKSFHAKLNNILSSDEKALLKLEAEETQRLPLDYATSGKTQFSEGAIKTSDISKTVGEDDLNKDTSESFEASELSVEHSDLKLNKGASKLFNIKTSSSSSDELQHLVKSADMNFKEPSLNTQKLDVIVEECYVLDLDTQDSSLGKKLLL</sequence>
<comment type="caution">
    <text evidence="1">The sequence shown here is derived from an EMBL/GenBank/DDBJ whole genome shotgun (WGS) entry which is preliminary data.</text>
</comment>
<dbReference type="AlphaFoldDB" id="A0AA38HHG9"/>
<evidence type="ECO:0000313" key="1">
    <source>
        <dbReference type="EMBL" id="KAJ3615979.1"/>
    </source>
</evidence>
<accession>A0AA38HHG9</accession>
<evidence type="ECO:0000313" key="2">
    <source>
        <dbReference type="Proteomes" id="UP001168821"/>
    </source>
</evidence>
<name>A0AA38HHG9_9CUCU</name>
<feature type="non-terminal residue" evidence="1">
    <location>
        <position position="1"/>
    </location>
</feature>
<reference evidence="1" key="1">
    <citation type="journal article" date="2023" name="G3 (Bethesda)">
        <title>Whole genome assemblies of Zophobas morio and Tenebrio molitor.</title>
        <authorList>
            <person name="Kaur S."/>
            <person name="Stinson S.A."/>
            <person name="diCenzo G.C."/>
        </authorList>
    </citation>
    <scope>NUCLEOTIDE SEQUENCE</scope>
    <source>
        <strain evidence="1">QUZm001</strain>
    </source>
</reference>
<proteinExistence type="predicted"/>
<dbReference type="Proteomes" id="UP001168821">
    <property type="component" value="Unassembled WGS sequence"/>
</dbReference>